<keyword evidence="3" id="KW-1185">Reference proteome</keyword>
<dbReference type="InterPro" id="IPR022033">
    <property type="entry name" value="Rav1p_C"/>
</dbReference>
<feature type="domain" description="RAVE complex protein Rav1 C-terminal" evidence="1">
    <location>
        <begin position="7"/>
        <end position="200"/>
    </location>
</feature>
<dbReference type="Pfam" id="PF12234">
    <property type="entry name" value="Rav1p_C"/>
    <property type="match status" value="1"/>
</dbReference>
<evidence type="ECO:0000259" key="1">
    <source>
        <dbReference type="Pfam" id="PF12234"/>
    </source>
</evidence>
<accession>A0A4P9Y7P3</accession>
<dbReference type="InterPro" id="IPR052208">
    <property type="entry name" value="DmX-like/RAVE_component"/>
</dbReference>
<proteinExistence type="predicted"/>
<dbReference type="PANTHER" id="PTHR13950">
    <property type="entry name" value="RABCONNECTIN-RELATED"/>
    <property type="match status" value="1"/>
</dbReference>
<dbReference type="AlphaFoldDB" id="A0A4P9Y7P3"/>
<protein>
    <submittedName>
        <fullName evidence="2">RAVE complex protein Rav1 C-terminal</fullName>
    </submittedName>
</protein>
<sequence length="242" mass="27377">MVQYIKDQSTTGPISWNTFKSLGIVYWLDDDRLLLELVNGMAKGLFLRNKDPTECSLLYMAMGRVSILSGLWRTASAKSEQRAMIQFLARDFTQTRWRTAASKNAYALLGKQRFGSVKDAVSVCTQHLRDPQLALLVARLTEMNQPIASDGETNSVFLKVLKDTLDTNDSPVKGFLYHWIQGQKEKAGEPILSALKEAQEHVDPTWIILSRGLAQRRFLSMEETGSSWTKVFERARRVSGML</sequence>
<dbReference type="GO" id="GO:0043291">
    <property type="term" value="C:RAVE complex"/>
    <property type="evidence" value="ECO:0007669"/>
    <property type="project" value="TreeGrafter"/>
</dbReference>
<organism evidence="2 3">
    <name type="scientific">Piptocephalis cylindrospora</name>
    <dbReference type="NCBI Taxonomy" id="1907219"/>
    <lineage>
        <taxon>Eukaryota</taxon>
        <taxon>Fungi</taxon>
        <taxon>Fungi incertae sedis</taxon>
        <taxon>Zoopagomycota</taxon>
        <taxon>Zoopagomycotina</taxon>
        <taxon>Zoopagomycetes</taxon>
        <taxon>Zoopagales</taxon>
        <taxon>Piptocephalidaceae</taxon>
        <taxon>Piptocephalis</taxon>
    </lineage>
</organism>
<gene>
    <name evidence="2" type="ORF">BJ684DRAFT_15365</name>
</gene>
<name>A0A4P9Y7P3_9FUNG</name>
<reference evidence="3" key="1">
    <citation type="journal article" date="2018" name="Nat. Microbiol.">
        <title>Leveraging single-cell genomics to expand the fungal tree of life.</title>
        <authorList>
            <person name="Ahrendt S.R."/>
            <person name="Quandt C.A."/>
            <person name="Ciobanu D."/>
            <person name="Clum A."/>
            <person name="Salamov A."/>
            <person name="Andreopoulos B."/>
            <person name="Cheng J.F."/>
            <person name="Woyke T."/>
            <person name="Pelin A."/>
            <person name="Henrissat B."/>
            <person name="Reynolds N.K."/>
            <person name="Benny G.L."/>
            <person name="Smith M.E."/>
            <person name="James T.Y."/>
            <person name="Grigoriev I.V."/>
        </authorList>
    </citation>
    <scope>NUCLEOTIDE SEQUENCE [LARGE SCALE GENOMIC DNA]</scope>
</reference>
<dbReference type="EMBL" id="KZ987855">
    <property type="protein sequence ID" value="RKP14291.1"/>
    <property type="molecule type" value="Genomic_DNA"/>
</dbReference>
<dbReference type="OrthoDB" id="342131at2759"/>
<evidence type="ECO:0000313" key="2">
    <source>
        <dbReference type="EMBL" id="RKP14291.1"/>
    </source>
</evidence>
<dbReference type="PANTHER" id="PTHR13950:SF9">
    <property type="entry name" value="RABCONNECTIN-3A"/>
    <property type="match status" value="1"/>
</dbReference>
<evidence type="ECO:0000313" key="3">
    <source>
        <dbReference type="Proteomes" id="UP000267251"/>
    </source>
</evidence>
<dbReference type="GO" id="GO:0007035">
    <property type="term" value="P:vacuolar acidification"/>
    <property type="evidence" value="ECO:0007669"/>
    <property type="project" value="TreeGrafter"/>
</dbReference>
<dbReference type="Proteomes" id="UP000267251">
    <property type="component" value="Unassembled WGS sequence"/>
</dbReference>